<dbReference type="AlphaFoldDB" id="A0A3A8I0U6"/>
<evidence type="ECO:0000313" key="5">
    <source>
        <dbReference type="EMBL" id="RKG73340.1"/>
    </source>
</evidence>
<dbReference type="InterPro" id="IPR058671">
    <property type="entry name" value="DUF6311_C"/>
</dbReference>
<dbReference type="Pfam" id="PF19830">
    <property type="entry name" value="DUF6311"/>
    <property type="match status" value="1"/>
</dbReference>
<dbReference type="Pfam" id="PF25853">
    <property type="entry name" value="DUF6311_C"/>
    <property type="match status" value="1"/>
</dbReference>
<keyword evidence="2" id="KW-0472">Membrane</keyword>
<organism evidence="5 6">
    <name type="scientific">Corallococcus terminator</name>
    <dbReference type="NCBI Taxonomy" id="2316733"/>
    <lineage>
        <taxon>Bacteria</taxon>
        <taxon>Pseudomonadati</taxon>
        <taxon>Myxococcota</taxon>
        <taxon>Myxococcia</taxon>
        <taxon>Myxococcales</taxon>
        <taxon>Cystobacterineae</taxon>
        <taxon>Myxococcaceae</taxon>
        <taxon>Corallococcus</taxon>
    </lineage>
</organism>
<evidence type="ECO:0008006" key="7">
    <source>
        <dbReference type="Google" id="ProtNLM"/>
    </source>
</evidence>
<feature type="region of interest" description="Disordered" evidence="1">
    <location>
        <begin position="1"/>
        <end position="24"/>
    </location>
</feature>
<feature type="transmembrane region" description="Helical" evidence="2">
    <location>
        <begin position="353"/>
        <end position="369"/>
    </location>
</feature>
<feature type="transmembrane region" description="Helical" evidence="2">
    <location>
        <begin position="403"/>
        <end position="420"/>
    </location>
</feature>
<protein>
    <recommendedName>
        <fullName evidence="7">Glycosyltransferase RgtA/B/C/D-like domain-containing protein</fullName>
    </recommendedName>
</protein>
<accession>A0A3A8I0U6</accession>
<evidence type="ECO:0000256" key="1">
    <source>
        <dbReference type="SAM" id="MobiDB-lite"/>
    </source>
</evidence>
<keyword evidence="2" id="KW-0812">Transmembrane</keyword>
<sequence>MRGAEAGAYSRRSSRETAPPMSSNVPLPVSVPASSHRALLVARTVAVLGGLGWFLWLGGGPVLPPTRIDWMMREDWAAHIFGWLFFRNADWQLPLGATPNHFFPYGTSVALTDGNPWAAVLLKPFNALLPVDFQYTGPWLGLCYALMGYFGARLVETVSPRAVPVALGGTLLALSPVMAARFGHPTLCAHWLLVALLWLNLRDLPDARAATRSLGLAALFNAIASGTHPYWVGMLMPLTLALGVRIVWSRKLGLARVAAAVAGIIGLDVLLFSVFGYFGGQGLGAEGFGDFSSDLATLVNPMGWSRLLPDLPAAPRQGEGFGYLGAGALLLVGLAAVSVLVRLREARTVDWRRVLPAAVVVGLMAVYALSSRVTWLGQTVADLGALYAPLEKATNAFRASGRFIWPLSYLVVIGAVLTVVRLWRNVPAVAVAALTVALAAQAYDLREDKSALFKPVHFQRLQSPEWAALQGPYQHLALFPPHAQWVCRYDEALVNALAYQAYRLKLTFNSGYASRTPQALEAECHARLPRDGLDATTAYVVLPEHLRPFLDAGARCGRVEGLAVCVVAGNTDAFAQGLARQPIH</sequence>
<keyword evidence="2" id="KW-1133">Transmembrane helix</keyword>
<dbReference type="InterPro" id="IPR046278">
    <property type="entry name" value="DUF6311"/>
</dbReference>
<feature type="transmembrane region" description="Helical" evidence="2">
    <location>
        <begin position="40"/>
        <end position="63"/>
    </location>
</feature>
<feature type="transmembrane region" description="Helical" evidence="2">
    <location>
        <begin position="230"/>
        <end position="248"/>
    </location>
</feature>
<comment type="caution">
    <text evidence="5">The sequence shown here is derived from an EMBL/GenBank/DDBJ whole genome shotgun (WGS) entry which is preliminary data.</text>
</comment>
<proteinExistence type="predicted"/>
<feature type="transmembrane region" description="Helical" evidence="2">
    <location>
        <begin position="321"/>
        <end position="341"/>
    </location>
</feature>
<gene>
    <name evidence="5" type="ORF">D7V88_36610</name>
</gene>
<evidence type="ECO:0000259" key="3">
    <source>
        <dbReference type="Pfam" id="PF19830"/>
    </source>
</evidence>
<feature type="domain" description="DUF6311" evidence="4">
    <location>
        <begin position="465"/>
        <end position="566"/>
    </location>
</feature>
<dbReference type="Proteomes" id="UP000268094">
    <property type="component" value="Unassembled WGS sequence"/>
</dbReference>
<evidence type="ECO:0000256" key="2">
    <source>
        <dbReference type="SAM" id="Phobius"/>
    </source>
</evidence>
<name>A0A3A8I0U6_9BACT</name>
<evidence type="ECO:0000313" key="6">
    <source>
        <dbReference type="Proteomes" id="UP000268094"/>
    </source>
</evidence>
<feature type="transmembrane region" description="Helical" evidence="2">
    <location>
        <begin position="257"/>
        <end position="278"/>
    </location>
</feature>
<feature type="domain" description="DUF6311" evidence="3">
    <location>
        <begin position="48"/>
        <end position="446"/>
    </location>
</feature>
<evidence type="ECO:0000259" key="4">
    <source>
        <dbReference type="Pfam" id="PF25853"/>
    </source>
</evidence>
<keyword evidence="6" id="KW-1185">Reference proteome</keyword>
<reference evidence="6" key="1">
    <citation type="submission" date="2018-09" db="EMBL/GenBank/DDBJ databases">
        <authorList>
            <person name="Livingstone P.G."/>
            <person name="Whitworth D.E."/>
        </authorList>
    </citation>
    <scope>NUCLEOTIDE SEQUENCE [LARGE SCALE GENOMIC DNA]</scope>
    <source>
        <strain evidence="6">CA054A</strain>
    </source>
</reference>
<dbReference type="OrthoDB" id="1814621at2"/>
<dbReference type="EMBL" id="RAVZ01000416">
    <property type="protein sequence ID" value="RKG73340.1"/>
    <property type="molecule type" value="Genomic_DNA"/>
</dbReference>